<dbReference type="PRINTS" id="PR00111">
    <property type="entry name" value="ABHYDROLASE"/>
</dbReference>
<dbReference type="RefSeq" id="WP_144915323.1">
    <property type="nucleotide sequence ID" value="NZ_VLLI01000013.1"/>
</dbReference>
<dbReference type="OrthoDB" id="9780932at2"/>
<dbReference type="Proteomes" id="UP000317010">
    <property type="component" value="Unassembled WGS sequence"/>
</dbReference>
<dbReference type="EMBL" id="VLLI01000013">
    <property type="protein sequence ID" value="TWI96266.1"/>
    <property type="molecule type" value="Genomic_DNA"/>
</dbReference>
<evidence type="ECO:0000259" key="1">
    <source>
        <dbReference type="Pfam" id="PF00561"/>
    </source>
</evidence>
<dbReference type="AlphaFoldDB" id="A0A562TT59"/>
<proteinExistence type="predicted"/>
<reference evidence="2 3" key="1">
    <citation type="submission" date="2019-07" db="EMBL/GenBank/DDBJ databases">
        <title>Genomic Encyclopedia of Archaeal and Bacterial Type Strains, Phase II (KMG-II): from individual species to whole genera.</title>
        <authorList>
            <person name="Goeker M."/>
        </authorList>
    </citation>
    <scope>NUCLEOTIDE SEQUENCE [LARGE SCALE GENOMIC DNA]</scope>
    <source>
        <strain evidence="2 3">ATCC BAA-1854</strain>
    </source>
</reference>
<dbReference type="InterPro" id="IPR000073">
    <property type="entry name" value="AB_hydrolase_1"/>
</dbReference>
<comment type="caution">
    <text evidence="2">The sequence shown here is derived from an EMBL/GenBank/DDBJ whole genome shotgun (WGS) entry which is preliminary data.</text>
</comment>
<keyword evidence="3" id="KW-1185">Reference proteome</keyword>
<name>A0A562TT59_9SPHI</name>
<dbReference type="SUPFAM" id="SSF53474">
    <property type="entry name" value="alpha/beta-Hydrolases"/>
    <property type="match status" value="1"/>
</dbReference>
<organism evidence="2 3">
    <name type="scientific">Mucilaginibacter frigoritolerans</name>
    <dbReference type="NCBI Taxonomy" id="652788"/>
    <lineage>
        <taxon>Bacteria</taxon>
        <taxon>Pseudomonadati</taxon>
        <taxon>Bacteroidota</taxon>
        <taxon>Sphingobacteriia</taxon>
        <taxon>Sphingobacteriales</taxon>
        <taxon>Sphingobacteriaceae</taxon>
        <taxon>Mucilaginibacter</taxon>
    </lineage>
</organism>
<dbReference type="InterPro" id="IPR050266">
    <property type="entry name" value="AB_hydrolase_sf"/>
</dbReference>
<gene>
    <name evidence="2" type="ORF">JN11_04000</name>
</gene>
<dbReference type="PANTHER" id="PTHR43798:SF29">
    <property type="entry name" value="AB HYDROLASE-1 DOMAIN-CONTAINING PROTEIN"/>
    <property type="match status" value="1"/>
</dbReference>
<dbReference type="Gene3D" id="3.40.50.1820">
    <property type="entry name" value="alpha/beta hydrolase"/>
    <property type="match status" value="1"/>
</dbReference>
<accession>A0A562TT59</accession>
<protein>
    <submittedName>
        <fullName evidence="2">Pimeloyl-ACP methyl ester carboxylesterase</fullName>
    </submittedName>
</protein>
<evidence type="ECO:0000313" key="2">
    <source>
        <dbReference type="EMBL" id="TWI96266.1"/>
    </source>
</evidence>
<sequence length="274" mass="30716">MAKAKINGVELNYKVTGSKAPLVLIHGHPFDHTMWYPQVIEFSDDYQVITPDLRGYGNSSLPHHPVNTKFEDYATDVLQLLDYLNVDRFHLAGLSMGGQIIMEIFRQAPNRIKSLIFADTFAGLDTPEIKQGRYDAANRLEKEGMDAYADEVIYKMIRPKHVSSMPEVAEHVVKMMKATAPEAAATALRARAERIDYLTKVLPQINVPTLVIVGREDEFTPVAKAEELKANLQNCKLVIIEDAGHMPNLEHPNEFNQAVIYFLESISNPPGTSL</sequence>
<dbReference type="InterPro" id="IPR029058">
    <property type="entry name" value="AB_hydrolase_fold"/>
</dbReference>
<evidence type="ECO:0000313" key="3">
    <source>
        <dbReference type="Proteomes" id="UP000317010"/>
    </source>
</evidence>
<dbReference type="PANTHER" id="PTHR43798">
    <property type="entry name" value="MONOACYLGLYCEROL LIPASE"/>
    <property type="match status" value="1"/>
</dbReference>
<feature type="domain" description="AB hydrolase-1" evidence="1">
    <location>
        <begin position="21"/>
        <end position="252"/>
    </location>
</feature>
<dbReference type="Pfam" id="PF00561">
    <property type="entry name" value="Abhydrolase_1"/>
    <property type="match status" value="1"/>
</dbReference>